<dbReference type="Pfam" id="PF01455">
    <property type="entry name" value="HupF_HypC"/>
    <property type="match status" value="1"/>
</dbReference>
<gene>
    <name evidence="2" type="ORF">FKZ61_00955</name>
</gene>
<dbReference type="AlphaFoldDB" id="A0A540VMJ3"/>
<dbReference type="RefSeq" id="WP_141608192.1">
    <property type="nucleotide sequence ID" value="NZ_VIGC02000001.1"/>
</dbReference>
<evidence type="ECO:0000313" key="2">
    <source>
        <dbReference type="EMBL" id="TQE97979.1"/>
    </source>
</evidence>
<accession>A0A540VMJ3</accession>
<dbReference type="SUPFAM" id="SSF159127">
    <property type="entry name" value="HupF/HypC-like"/>
    <property type="match status" value="1"/>
</dbReference>
<dbReference type="InParanoid" id="A0A540VMJ3"/>
<dbReference type="Proteomes" id="UP000317371">
    <property type="component" value="Unassembled WGS sequence"/>
</dbReference>
<reference evidence="2 3" key="1">
    <citation type="submission" date="2019-06" db="EMBL/GenBank/DDBJ databases">
        <title>Genome sequence of Litorilinea aerophila BAA-2444.</title>
        <authorList>
            <person name="Maclea K.S."/>
            <person name="Maurais E.G."/>
            <person name="Iannazzi L.C."/>
        </authorList>
    </citation>
    <scope>NUCLEOTIDE SEQUENCE [LARGE SCALE GENOMIC DNA]</scope>
    <source>
        <strain evidence="2 3">ATCC BAA-2444</strain>
    </source>
</reference>
<dbReference type="InterPro" id="IPR001109">
    <property type="entry name" value="Hydrogenase_HupF/HypC"/>
</dbReference>
<comment type="caution">
    <text evidence="2">The sequence shown here is derived from an EMBL/GenBank/DDBJ whole genome shotgun (WGS) entry which is preliminary data.</text>
</comment>
<proteinExistence type="inferred from homology"/>
<evidence type="ECO:0000256" key="1">
    <source>
        <dbReference type="ARBA" id="ARBA00006018"/>
    </source>
</evidence>
<name>A0A540VMJ3_9CHLR</name>
<dbReference type="EMBL" id="VIGC01000001">
    <property type="protein sequence ID" value="TQE97979.1"/>
    <property type="molecule type" value="Genomic_DNA"/>
</dbReference>
<evidence type="ECO:0000313" key="3">
    <source>
        <dbReference type="Proteomes" id="UP000317371"/>
    </source>
</evidence>
<keyword evidence="3" id="KW-1185">Reference proteome</keyword>
<dbReference type="Gene3D" id="2.30.30.140">
    <property type="match status" value="1"/>
</dbReference>
<protein>
    <submittedName>
        <fullName evidence="2">HypC/HybG/HupF family hydrogenase formation chaperone</fullName>
    </submittedName>
</protein>
<dbReference type="OrthoDB" id="9806017at2"/>
<sequence>MGMHFVTGRVMALYQENGLSMGKVWVDGAITRISLDLLPGVAVGDVVLIHAGVALSKVEPSAPSSTGQPANQTTSGR</sequence>
<comment type="similarity">
    <text evidence="1">Belongs to the HupF/HypC family.</text>
</comment>
<organism evidence="2 3">
    <name type="scientific">Litorilinea aerophila</name>
    <dbReference type="NCBI Taxonomy" id="1204385"/>
    <lineage>
        <taxon>Bacteria</taxon>
        <taxon>Bacillati</taxon>
        <taxon>Chloroflexota</taxon>
        <taxon>Caldilineae</taxon>
        <taxon>Caldilineales</taxon>
        <taxon>Caldilineaceae</taxon>
        <taxon>Litorilinea</taxon>
    </lineage>
</organism>